<proteinExistence type="predicted"/>
<feature type="compositionally biased region" description="Basic residues" evidence="1">
    <location>
        <begin position="1"/>
        <end position="12"/>
    </location>
</feature>
<evidence type="ECO:0000313" key="3">
    <source>
        <dbReference type="Proteomes" id="UP001358417"/>
    </source>
</evidence>
<dbReference type="PANTHER" id="PTHR42085">
    <property type="entry name" value="F-BOX DOMAIN-CONTAINING PROTEIN"/>
    <property type="match status" value="1"/>
</dbReference>
<accession>A0AAV9MRX3</accession>
<keyword evidence="3" id="KW-1185">Reference proteome</keyword>
<dbReference type="RefSeq" id="XP_064700002.1">
    <property type="nucleotide sequence ID" value="XM_064854866.1"/>
</dbReference>
<dbReference type="PANTHER" id="PTHR42085:SF2">
    <property type="entry name" value="F-BOX DOMAIN-CONTAINING PROTEIN"/>
    <property type="match status" value="1"/>
</dbReference>
<organism evidence="2 3">
    <name type="scientific">Exophiala bonariae</name>
    <dbReference type="NCBI Taxonomy" id="1690606"/>
    <lineage>
        <taxon>Eukaryota</taxon>
        <taxon>Fungi</taxon>
        <taxon>Dikarya</taxon>
        <taxon>Ascomycota</taxon>
        <taxon>Pezizomycotina</taxon>
        <taxon>Eurotiomycetes</taxon>
        <taxon>Chaetothyriomycetidae</taxon>
        <taxon>Chaetothyriales</taxon>
        <taxon>Herpotrichiellaceae</taxon>
        <taxon>Exophiala</taxon>
    </lineage>
</organism>
<gene>
    <name evidence="2" type="ORF">LTR84_011333</name>
</gene>
<dbReference type="EMBL" id="JAVRRD010000054">
    <property type="protein sequence ID" value="KAK5043619.1"/>
    <property type="molecule type" value="Genomic_DNA"/>
</dbReference>
<dbReference type="AlphaFoldDB" id="A0AAV9MRX3"/>
<dbReference type="GeneID" id="89979487"/>
<dbReference type="InterPro" id="IPR038883">
    <property type="entry name" value="AN11006-like"/>
</dbReference>
<evidence type="ECO:0000313" key="2">
    <source>
        <dbReference type="EMBL" id="KAK5043619.1"/>
    </source>
</evidence>
<evidence type="ECO:0000256" key="1">
    <source>
        <dbReference type="SAM" id="MobiDB-lite"/>
    </source>
</evidence>
<sequence length="354" mass="40647">MPKLNKAGRKAPRPQPYPKKDPKKSSDTIKNKSHPQPDSPFLNLPSETRLTIYGYFLQTKPHPPTVIDFPATRSQAKALIDGNLVASFASLEESRKRHDREISITRKSLNLVCRKITAEWSPLFYRTTTITVHRAKTKWVGYHTARYCNPPSFAHDFLRVLHPSKLANIKKIAYDVPKDDVHFVADFPKHLVKYISKLTSLESLSIRCDPHKRESHLWISTCFIHSPKSIEIDTCVRRESPVTSKCYWEDIELFFLGLGKNNTTLPAKKLGAGIFEGWDLKRTLFLKTLWQPEGSNHCGMIGDDVEFVFHKPKMTATGQATELTVTSKLSLENWMGNLQPVDSRNRNYYDRVWL</sequence>
<comment type="caution">
    <text evidence="2">The sequence shown here is derived from an EMBL/GenBank/DDBJ whole genome shotgun (WGS) entry which is preliminary data.</text>
</comment>
<feature type="compositionally biased region" description="Basic and acidic residues" evidence="1">
    <location>
        <begin position="18"/>
        <end position="30"/>
    </location>
</feature>
<protein>
    <submittedName>
        <fullName evidence="2">Uncharacterized protein</fullName>
    </submittedName>
</protein>
<reference evidence="2 3" key="1">
    <citation type="submission" date="2023-08" db="EMBL/GenBank/DDBJ databases">
        <title>Black Yeasts Isolated from many extreme environments.</title>
        <authorList>
            <person name="Coleine C."/>
            <person name="Stajich J.E."/>
            <person name="Selbmann L."/>
        </authorList>
    </citation>
    <scope>NUCLEOTIDE SEQUENCE [LARGE SCALE GENOMIC DNA]</scope>
    <source>
        <strain evidence="2 3">CCFEE 5792</strain>
    </source>
</reference>
<dbReference type="Proteomes" id="UP001358417">
    <property type="component" value="Unassembled WGS sequence"/>
</dbReference>
<name>A0AAV9MRX3_9EURO</name>
<feature type="region of interest" description="Disordered" evidence="1">
    <location>
        <begin position="1"/>
        <end position="44"/>
    </location>
</feature>